<dbReference type="Pfam" id="PF09977">
    <property type="entry name" value="Tad_C"/>
    <property type="match status" value="1"/>
</dbReference>
<dbReference type="AlphaFoldDB" id="A0AAU9ESW8"/>
<feature type="domain" description="DUF2134" evidence="1">
    <location>
        <begin position="26"/>
        <end position="140"/>
    </location>
</feature>
<protein>
    <recommendedName>
        <fullName evidence="1">DUF2134 domain-containing protein</fullName>
    </recommendedName>
</protein>
<reference evidence="3" key="1">
    <citation type="journal article" date="2023" name="Arch. Microbiol.">
        <title>Desulfoferula mesophilus gen. nov. sp. nov., a mesophilic sulfate-reducing bacterium isolated from a brackish lake sediment.</title>
        <authorList>
            <person name="Watanabe T."/>
            <person name="Yabe T."/>
            <person name="Tsuji J.M."/>
            <person name="Fukui M."/>
        </authorList>
    </citation>
    <scope>NUCLEOTIDE SEQUENCE [LARGE SCALE GENOMIC DNA]</scope>
    <source>
        <strain evidence="3">12FAK</strain>
    </source>
</reference>
<proteinExistence type="predicted"/>
<keyword evidence="3" id="KW-1185">Reference proteome</keyword>
<organism evidence="2 3">
    <name type="scientific">Desulfoferula mesophila</name>
    <dbReference type="NCBI Taxonomy" id="3058419"/>
    <lineage>
        <taxon>Bacteria</taxon>
        <taxon>Pseudomonadati</taxon>
        <taxon>Thermodesulfobacteriota</taxon>
        <taxon>Desulfarculia</taxon>
        <taxon>Desulfarculales</taxon>
        <taxon>Desulfarculaceae</taxon>
        <taxon>Desulfoferula</taxon>
    </lineage>
</organism>
<dbReference type="KEGG" id="dmp:FAK_07370"/>
<gene>
    <name evidence="2" type="ORF">FAK_07370</name>
</gene>
<sequence length="324" mass="34598">MAIDVGYWFSSKAECQNAADAAALAGASKMLTWDSAFKVLGVDPSAAFAEAQTFALSNQNNGTNLNIRPNDCTMGWWDFDTRSMDPSRTYPLSASGVDPDDVTAFKVQVRRDNTLNLPISSFFAPIFGIDEVAINVSAAAYLGYAGNVAVGDVELPIAVLADAVGDGSSGEFVPRCGSVLSFRSENTETAEWTTFFDWPTNDRTVKSYVKGDKLPPALDATTGDVLNVINGNLSNNTFRALQDRFDANKDPSTGTWTTWLPVVLPGHSATKSTLVGFVQFEISGVYTAPAKEVRGNMKCDSILPYSRGGGGNFGVRAGIPVLVD</sequence>
<dbReference type="InterPro" id="IPR018705">
    <property type="entry name" value="DUF2134_membrane"/>
</dbReference>
<dbReference type="Proteomes" id="UP001366166">
    <property type="component" value="Chromosome"/>
</dbReference>
<dbReference type="EMBL" id="AP028679">
    <property type="protein sequence ID" value="BEQ13671.1"/>
    <property type="molecule type" value="Genomic_DNA"/>
</dbReference>
<name>A0AAU9ESW8_9BACT</name>
<evidence type="ECO:0000259" key="1">
    <source>
        <dbReference type="Pfam" id="PF09977"/>
    </source>
</evidence>
<evidence type="ECO:0000313" key="3">
    <source>
        <dbReference type="Proteomes" id="UP001366166"/>
    </source>
</evidence>
<evidence type="ECO:0000313" key="2">
    <source>
        <dbReference type="EMBL" id="BEQ13671.1"/>
    </source>
</evidence>
<accession>A0AAU9ESW8</accession>